<feature type="domain" description="PPM-type phosphatase" evidence="1">
    <location>
        <begin position="6"/>
        <end position="245"/>
    </location>
</feature>
<organism evidence="2 3">
    <name type="scientific">Thauera humireducens</name>
    <dbReference type="NCBI Taxonomy" id="1134435"/>
    <lineage>
        <taxon>Bacteria</taxon>
        <taxon>Pseudomonadati</taxon>
        <taxon>Pseudomonadota</taxon>
        <taxon>Betaproteobacteria</taxon>
        <taxon>Rhodocyclales</taxon>
        <taxon>Zoogloeaceae</taxon>
        <taxon>Thauera</taxon>
    </lineage>
</organism>
<dbReference type="InterPro" id="IPR001932">
    <property type="entry name" value="PPM-type_phosphatase-like_dom"/>
</dbReference>
<dbReference type="InterPro" id="IPR036457">
    <property type="entry name" value="PPM-type-like_dom_sf"/>
</dbReference>
<evidence type="ECO:0000313" key="2">
    <source>
        <dbReference type="EMBL" id="AMO38867.1"/>
    </source>
</evidence>
<dbReference type="SMART" id="SM00332">
    <property type="entry name" value="PP2Cc"/>
    <property type="match status" value="1"/>
</dbReference>
<dbReference type="KEGG" id="thu:AC731_019115"/>
<name>A0A127KA89_9RHOO</name>
<dbReference type="PROSITE" id="PS51746">
    <property type="entry name" value="PPM_2"/>
    <property type="match status" value="1"/>
</dbReference>
<dbReference type="RefSeq" id="WP_038011482.1">
    <property type="nucleotide sequence ID" value="NZ_CP014646.1"/>
</dbReference>
<gene>
    <name evidence="2" type="ORF">AC731_019115</name>
</gene>
<keyword evidence="3" id="KW-1185">Reference proteome</keyword>
<dbReference type="EMBL" id="CP014646">
    <property type="protein sequence ID" value="AMO38867.1"/>
    <property type="molecule type" value="Genomic_DNA"/>
</dbReference>
<dbReference type="CDD" id="cd00143">
    <property type="entry name" value="PP2Cc"/>
    <property type="match status" value="1"/>
</dbReference>
<accession>A0A127KA89</accession>
<proteinExistence type="predicted"/>
<dbReference type="SUPFAM" id="SSF81606">
    <property type="entry name" value="PP2C-like"/>
    <property type="match status" value="1"/>
</dbReference>
<evidence type="ECO:0000259" key="1">
    <source>
        <dbReference type="PROSITE" id="PS51746"/>
    </source>
</evidence>
<protein>
    <submittedName>
        <fullName evidence="2">Serine/threonine protein phosphatase</fullName>
    </submittedName>
</protein>
<dbReference type="Gene3D" id="3.60.40.10">
    <property type="entry name" value="PPM-type phosphatase domain"/>
    <property type="match status" value="1"/>
</dbReference>
<dbReference type="GO" id="GO:0004722">
    <property type="term" value="F:protein serine/threonine phosphatase activity"/>
    <property type="evidence" value="ECO:0007669"/>
    <property type="project" value="InterPro"/>
</dbReference>
<evidence type="ECO:0000313" key="3">
    <source>
        <dbReference type="Proteomes" id="UP000036902"/>
    </source>
</evidence>
<dbReference type="AlphaFoldDB" id="A0A127KA89"/>
<dbReference type="SMART" id="SM00331">
    <property type="entry name" value="PP2C_SIG"/>
    <property type="match status" value="1"/>
</dbReference>
<dbReference type="Pfam" id="PF13672">
    <property type="entry name" value="PP2C_2"/>
    <property type="match status" value="1"/>
</dbReference>
<reference evidence="3" key="1">
    <citation type="submission" date="2016-03" db="EMBL/GenBank/DDBJ databases">
        <authorList>
            <person name="Ma C."/>
            <person name="Zhou S."/>
            <person name="Yang G."/>
        </authorList>
    </citation>
    <scope>NUCLEOTIDE SEQUENCE [LARGE SCALE GENOMIC DNA]</scope>
    <source>
        <strain evidence="3">SgZ-1</strain>
    </source>
</reference>
<dbReference type="STRING" id="1134435.AC731_019115"/>
<sequence>MAFSAETCVAMHIGDRAEQQDRVGLFAHPKRPGVMLAVLADGMGGHSGGAMAAEQVIMRAKQNLEVYAPGHETPQELLSSVIDEAHVVIKLTRFTSEKDPHSTAVTFLMEQGRAYWAHCGDSRIYHFRGTETVSRSGDHSLVGELMRKGRLDEEGSLRHPQRNVLLSCLGSEREPRVDYGMLESPDAGDAFLLCSDGLWAYFTDVELASTIQSAPPREAAERLIAMARERAGGAGDNISLIIVKLVPLASAAR</sequence>
<dbReference type="Proteomes" id="UP000036902">
    <property type="component" value="Chromosome"/>
</dbReference>
<dbReference type="InterPro" id="IPR015655">
    <property type="entry name" value="PP2C"/>
</dbReference>
<dbReference type="PANTHER" id="PTHR47992">
    <property type="entry name" value="PROTEIN PHOSPHATASE"/>
    <property type="match status" value="1"/>
</dbReference>